<protein>
    <submittedName>
        <fullName evidence="2">Uncharacterized protein</fullName>
    </submittedName>
</protein>
<dbReference type="AlphaFoldDB" id="A0A2P2IHC7"/>
<feature type="transmembrane region" description="Helical" evidence="1">
    <location>
        <begin position="7"/>
        <end position="27"/>
    </location>
</feature>
<dbReference type="EMBL" id="GGEC01000104">
    <property type="protein sequence ID" value="MBW80587.1"/>
    <property type="molecule type" value="Transcribed_RNA"/>
</dbReference>
<evidence type="ECO:0000313" key="2">
    <source>
        <dbReference type="EMBL" id="MBW80587.1"/>
    </source>
</evidence>
<keyword evidence="1" id="KW-0472">Membrane</keyword>
<keyword evidence="1" id="KW-1133">Transmembrane helix</keyword>
<reference evidence="2" key="1">
    <citation type="submission" date="2018-02" db="EMBL/GenBank/DDBJ databases">
        <title>Rhizophora mucronata_Transcriptome.</title>
        <authorList>
            <person name="Meera S.P."/>
            <person name="Sreeshan A."/>
            <person name="Augustine A."/>
        </authorList>
    </citation>
    <scope>NUCLEOTIDE SEQUENCE</scope>
    <source>
        <tissue evidence="2">Leaf</tissue>
    </source>
</reference>
<organism evidence="2">
    <name type="scientific">Rhizophora mucronata</name>
    <name type="common">Asiatic mangrove</name>
    <dbReference type="NCBI Taxonomy" id="61149"/>
    <lineage>
        <taxon>Eukaryota</taxon>
        <taxon>Viridiplantae</taxon>
        <taxon>Streptophyta</taxon>
        <taxon>Embryophyta</taxon>
        <taxon>Tracheophyta</taxon>
        <taxon>Spermatophyta</taxon>
        <taxon>Magnoliopsida</taxon>
        <taxon>eudicotyledons</taxon>
        <taxon>Gunneridae</taxon>
        <taxon>Pentapetalae</taxon>
        <taxon>rosids</taxon>
        <taxon>fabids</taxon>
        <taxon>Malpighiales</taxon>
        <taxon>Rhizophoraceae</taxon>
        <taxon>Rhizophora</taxon>
    </lineage>
</organism>
<keyword evidence="1" id="KW-0812">Transmembrane</keyword>
<name>A0A2P2IHC7_RHIMU</name>
<proteinExistence type="predicted"/>
<evidence type="ECO:0000256" key="1">
    <source>
        <dbReference type="SAM" id="Phobius"/>
    </source>
</evidence>
<accession>A0A2P2IHC7</accession>
<sequence length="29" mass="3571">MHGHFGLLFICSFSSFFLLLLVVYLWYWM</sequence>